<dbReference type="Pfam" id="PF13560">
    <property type="entry name" value="HTH_31"/>
    <property type="match status" value="1"/>
</dbReference>
<dbReference type="RefSeq" id="WP_126783259.1">
    <property type="nucleotide sequence ID" value="NZ_PIQF01000001.1"/>
</dbReference>
<proteinExistence type="predicted"/>
<feature type="domain" description="HTH cro/C1-type" evidence="1">
    <location>
        <begin position="10"/>
        <end position="64"/>
    </location>
</feature>
<protein>
    <submittedName>
        <fullName evidence="2">Transcriptional regulator</fullName>
    </submittedName>
</protein>
<name>A0A432ZG93_9GAMM</name>
<dbReference type="AlphaFoldDB" id="A0A432ZG93"/>
<dbReference type="InterPro" id="IPR010982">
    <property type="entry name" value="Lambda_DNA-bd_dom_sf"/>
</dbReference>
<accession>A0A432ZG93</accession>
<dbReference type="SMART" id="SM00530">
    <property type="entry name" value="HTH_XRE"/>
    <property type="match status" value="1"/>
</dbReference>
<keyword evidence="3" id="KW-1185">Reference proteome</keyword>
<dbReference type="SUPFAM" id="SSF47413">
    <property type="entry name" value="lambda repressor-like DNA-binding domains"/>
    <property type="match status" value="1"/>
</dbReference>
<evidence type="ECO:0000313" key="2">
    <source>
        <dbReference type="EMBL" id="RUO76988.1"/>
    </source>
</evidence>
<gene>
    <name evidence="2" type="ORF">CWI81_00325</name>
</gene>
<dbReference type="GO" id="GO:0003677">
    <property type="term" value="F:DNA binding"/>
    <property type="evidence" value="ECO:0007669"/>
    <property type="project" value="InterPro"/>
</dbReference>
<evidence type="ECO:0000313" key="3">
    <source>
        <dbReference type="Proteomes" id="UP000287908"/>
    </source>
</evidence>
<dbReference type="Gene3D" id="1.10.260.40">
    <property type="entry name" value="lambda repressor-like DNA-binding domains"/>
    <property type="match status" value="1"/>
</dbReference>
<dbReference type="CDD" id="cd00093">
    <property type="entry name" value="HTH_XRE"/>
    <property type="match status" value="1"/>
</dbReference>
<comment type="caution">
    <text evidence="2">The sequence shown here is derived from an EMBL/GenBank/DDBJ whole genome shotgun (WGS) entry which is preliminary data.</text>
</comment>
<dbReference type="OrthoDB" id="5844493at2"/>
<dbReference type="Proteomes" id="UP000287908">
    <property type="component" value="Unassembled WGS sequence"/>
</dbReference>
<organism evidence="2 3">
    <name type="scientific">Idiomarina seosinensis</name>
    <dbReference type="NCBI Taxonomy" id="281739"/>
    <lineage>
        <taxon>Bacteria</taxon>
        <taxon>Pseudomonadati</taxon>
        <taxon>Pseudomonadota</taxon>
        <taxon>Gammaproteobacteria</taxon>
        <taxon>Alteromonadales</taxon>
        <taxon>Idiomarinaceae</taxon>
        <taxon>Idiomarina</taxon>
    </lineage>
</organism>
<evidence type="ECO:0000259" key="1">
    <source>
        <dbReference type="PROSITE" id="PS50943"/>
    </source>
</evidence>
<reference evidence="2 3" key="1">
    <citation type="journal article" date="2011" name="Front. Microbiol.">
        <title>Genomic signatures of strain selection and enhancement in Bacillus atrophaeus var. globigii, a historical biowarfare simulant.</title>
        <authorList>
            <person name="Gibbons H.S."/>
            <person name="Broomall S.M."/>
            <person name="McNew L.A."/>
            <person name="Daligault H."/>
            <person name="Chapman C."/>
            <person name="Bruce D."/>
            <person name="Karavis M."/>
            <person name="Krepps M."/>
            <person name="McGregor P.A."/>
            <person name="Hong C."/>
            <person name="Park K.H."/>
            <person name="Akmal A."/>
            <person name="Feldman A."/>
            <person name="Lin J.S."/>
            <person name="Chang W.E."/>
            <person name="Higgs B.W."/>
            <person name="Demirev P."/>
            <person name="Lindquist J."/>
            <person name="Liem A."/>
            <person name="Fochler E."/>
            <person name="Read T.D."/>
            <person name="Tapia R."/>
            <person name="Johnson S."/>
            <person name="Bishop-Lilly K.A."/>
            <person name="Detter C."/>
            <person name="Han C."/>
            <person name="Sozhamannan S."/>
            <person name="Rosenzweig C.N."/>
            <person name="Skowronski E.W."/>
        </authorList>
    </citation>
    <scope>NUCLEOTIDE SEQUENCE [LARGE SCALE GENOMIC DNA]</scope>
    <source>
        <strain evidence="2 3">CL-SP19</strain>
    </source>
</reference>
<dbReference type="PROSITE" id="PS50943">
    <property type="entry name" value="HTH_CROC1"/>
    <property type="match status" value="1"/>
</dbReference>
<dbReference type="InterPro" id="IPR001387">
    <property type="entry name" value="Cro/C1-type_HTH"/>
</dbReference>
<dbReference type="EMBL" id="PIQF01000001">
    <property type="protein sequence ID" value="RUO76988.1"/>
    <property type="molecule type" value="Genomic_DNA"/>
</dbReference>
<sequence length="83" mass="9664">MSRQQIGLQLQQERKRRGLSQQKVADLIGCARPRISLIENGRYQGSLQLLERYLNLLDMELCAQTRRASRPVFEQLGDIYDDD</sequence>